<accession>A0A438FTQ0</accession>
<feature type="region of interest" description="Disordered" evidence="1">
    <location>
        <begin position="461"/>
        <end position="505"/>
    </location>
</feature>
<proteinExistence type="predicted"/>
<organism evidence="2 3">
    <name type="scientific">Vitis vinifera</name>
    <name type="common">Grape</name>
    <dbReference type="NCBI Taxonomy" id="29760"/>
    <lineage>
        <taxon>Eukaryota</taxon>
        <taxon>Viridiplantae</taxon>
        <taxon>Streptophyta</taxon>
        <taxon>Embryophyta</taxon>
        <taxon>Tracheophyta</taxon>
        <taxon>Spermatophyta</taxon>
        <taxon>Magnoliopsida</taxon>
        <taxon>eudicotyledons</taxon>
        <taxon>Gunneridae</taxon>
        <taxon>Pentapetalae</taxon>
        <taxon>rosids</taxon>
        <taxon>Vitales</taxon>
        <taxon>Vitaceae</taxon>
        <taxon>Viteae</taxon>
        <taxon>Vitis</taxon>
    </lineage>
</organism>
<protein>
    <submittedName>
        <fullName evidence="2">Uncharacterized protein</fullName>
    </submittedName>
</protein>
<dbReference type="Proteomes" id="UP000288805">
    <property type="component" value="Unassembled WGS sequence"/>
</dbReference>
<reference evidence="2 3" key="1">
    <citation type="journal article" date="2018" name="PLoS Genet.">
        <title>Population sequencing reveals clonal diversity and ancestral inbreeding in the grapevine cultivar Chardonnay.</title>
        <authorList>
            <person name="Roach M.J."/>
            <person name="Johnson D.L."/>
            <person name="Bohlmann J."/>
            <person name="van Vuuren H.J."/>
            <person name="Jones S.J."/>
            <person name="Pretorius I.S."/>
            <person name="Schmidt S.A."/>
            <person name="Borneman A.R."/>
        </authorList>
    </citation>
    <scope>NUCLEOTIDE SEQUENCE [LARGE SCALE GENOMIC DNA]</scope>
    <source>
        <strain evidence="3">cv. Chardonnay</strain>
        <tissue evidence="2">Leaf</tissue>
    </source>
</reference>
<evidence type="ECO:0000313" key="3">
    <source>
        <dbReference type="Proteomes" id="UP000288805"/>
    </source>
</evidence>
<comment type="caution">
    <text evidence="2">The sequence shown here is derived from an EMBL/GenBank/DDBJ whole genome shotgun (WGS) entry which is preliminary data.</text>
</comment>
<dbReference type="AlphaFoldDB" id="A0A438FTQ0"/>
<evidence type="ECO:0000313" key="2">
    <source>
        <dbReference type="EMBL" id="RVW63301.1"/>
    </source>
</evidence>
<feature type="compositionally biased region" description="Basic residues" evidence="1">
    <location>
        <begin position="434"/>
        <end position="445"/>
    </location>
</feature>
<feature type="compositionally biased region" description="Basic and acidic residues" evidence="1">
    <location>
        <begin position="404"/>
        <end position="422"/>
    </location>
</feature>
<feature type="region of interest" description="Disordered" evidence="1">
    <location>
        <begin position="397"/>
        <end position="446"/>
    </location>
</feature>
<evidence type="ECO:0000256" key="1">
    <source>
        <dbReference type="SAM" id="MobiDB-lite"/>
    </source>
</evidence>
<name>A0A438FTQ0_VITVI</name>
<gene>
    <name evidence="2" type="ORF">CK203_058758</name>
</gene>
<dbReference type="EMBL" id="QGNW01000744">
    <property type="protein sequence ID" value="RVW63301.1"/>
    <property type="molecule type" value="Genomic_DNA"/>
</dbReference>
<sequence>MSEALSSFNGGKIFLACHDGTEAVVESSSLCRRLSEIVGDELPSFLLFRSTAKASWVQTTYLDKGEHCPGRGFESAVCPPEGTRIESLACHVSPRGCRAGLPCGRLGWRYVVSIVVRLGVWSTEELHPLNRESSPCDCISPFCILLVRIFLWPLCLFTPVTASGIPVVRATVSRPSFSFASLRQGVLLSLSARWGFCCPPVSFASSVSAPRFNMPTKKDVASSSAVGFSGKNASGKTYSEKPTDKLNERQFCEGAIQCRAPISSSISLQRVSSLHSNSFSLCPSQYSPGVDGVQHSEYTVQFGSFLLEVLFVYTIKKGKTDLFTLFAHIPSLQLVTNLSDSNKGGAKGHVLVRGLWVGLSEHPEREFSPNRSLTFPGRVHPRGVAWSNTALCPESVGGCSGASAEKRQEGTLRKAPSEKGRDPSPAARPPTTKEKRKKKKKKKKTIAQALQVVSLTLDLSSSFSESVPIRPNNPTPEPEDTSGSSQLETFRRGLALPNLSQTSLA</sequence>